<organism evidence="4 5">
    <name type="scientific">Thiohalocapsa halophila</name>
    <dbReference type="NCBI Taxonomy" id="69359"/>
    <lineage>
        <taxon>Bacteria</taxon>
        <taxon>Pseudomonadati</taxon>
        <taxon>Pseudomonadota</taxon>
        <taxon>Gammaproteobacteria</taxon>
        <taxon>Chromatiales</taxon>
        <taxon>Chromatiaceae</taxon>
        <taxon>Thiohalocapsa</taxon>
    </lineage>
</organism>
<feature type="compositionally biased region" description="Low complexity" evidence="1">
    <location>
        <begin position="1"/>
        <end position="11"/>
    </location>
</feature>
<keyword evidence="2" id="KW-0472">Membrane</keyword>
<dbReference type="EMBL" id="NRRV01000033">
    <property type="protein sequence ID" value="MBK1631849.1"/>
    <property type="molecule type" value="Genomic_DNA"/>
</dbReference>
<comment type="caution">
    <text evidence="4">The sequence shown here is derived from an EMBL/GenBank/DDBJ whole genome shotgun (WGS) entry which is preliminary data.</text>
</comment>
<dbReference type="InterPro" id="IPR032255">
    <property type="entry name" value="HBM"/>
</dbReference>
<evidence type="ECO:0000313" key="5">
    <source>
        <dbReference type="Proteomes" id="UP000748752"/>
    </source>
</evidence>
<evidence type="ECO:0000256" key="1">
    <source>
        <dbReference type="SAM" id="MobiDB-lite"/>
    </source>
</evidence>
<keyword evidence="2" id="KW-1133">Transmembrane helix</keyword>
<reference evidence="4 5" key="1">
    <citation type="journal article" date="2020" name="Microorganisms">
        <title>Osmotic Adaptation and Compatible Solute Biosynthesis of Phototrophic Bacteria as Revealed from Genome Analyses.</title>
        <authorList>
            <person name="Imhoff J.F."/>
            <person name="Rahn T."/>
            <person name="Kunzel S."/>
            <person name="Keller A."/>
            <person name="Neulinger S.C."/>
        </authorList>
    </citation>
    <scope>NUCLEOTIDE SEQUENCE [LARGE SCALE GENOMIC DNA]</scope>
    <source>
        <strain evidence="4 5">DSM 6210</strain>
    </source>
</reference>
<dbReference type="SMART" id="SM01358">
    <property type="entry name" value="HBM"/>
    <property type="match status" value="1"/>
</dbReference>
<protein>
    <recommendedName>
        <fullName evidence="3">HAMP domain-containing protein</fullName>
    </recommendedName>
</protein>
<dbReference type="Proteomes" id="UP000748752">
    <property type="component" value="Unassembled WGS sequence"/>
</dbReference>
<feature type="transmembrane region" description="Helical" evidence="2">
    <location>
        <begin position="54"/>
        <end position="72"/>
    </location>
</feature>
<name>A0ABS1CIV2_9GAMM</name>
<evidence type="ECO:0000259" key="3">
    <source>
        <dbReference type="PROSITE" id="PS50885"/>
    </source>
</evidence>
<dbReference type="PROSITE" id="PS50885">
    <property type="entry name" value="HAMP"/>
    <property type="match status" value="1"/>
</dbReference>
<proteinExistence type="predicted"/>
<feature type="domain" description="HAMP" evidence="3">
    <location>
        <begin position="444"/>
        <end position="498"/>
    </location>
</feature>
<accession>A0ABS1CIV2</accession>
<gene>
    <name evidence="4" type="ORF">CKO31_14105</name>
</gene>
<dbReference type="Gene3D" id="6.10.340.10">
    <property type="match status" value="1"/>
</dbReference>
<sequence length="591" mass="66021">MPSAPRDLPAVLRRRPARRSERRAHRPGAKPEGQATRSAAMKKLATRLRIGEKIVLGFGAIGLIFLGVIWYYHTSLRDMAAAYQDLSAVYGARQAHAFVIESRVSSMRAAADRFLLTRDLGFAEQSLDQAELLQAETAELAQMDAAAARTAAAVRALGEDFTGRFEAIVEAWRIRGLDEDSGLQGAFRRAVHQLQDRAAHYNVDRLYLLLLQVRRGEKDLGLRREPEYRERVYALLEEMQAELTASQLRDDTKQALSDEIAAYRERFSRYAERVLAGEPLDGGKGAFRDRAHRIEDLLQAHYIPDLETAVLQMRRREKDYLLRGDAQYITMVDAIADDITARIQASAIADEQQAALLPLLDDYRRDFHALVDQNERIARLSEEMFQAAARITPLVEDNLAEATATMSAQSAAIADDAARRAQWSLLIAAVTPLLGLVLALLITARIVRPVRRMVGLLDQLTREVPRERLDADPAGRDEINAMAIALNTLADHRARFAQWWRSSMQAATACRDLSESASDDERIEAALEMRRAFGAKLAQLDGERERMLDEAARLESIAAREPRNARGRANAEELESIAGDLRTLAHTLEGG</sequence>
<evidence type="ECO:0000313" key="4">
    <source>
        <dbReference type="EMBL" id="MBK1631849.1"/>
    </source>
</evidence>
<feature type="transmembrane region" description="Helical" evidence="2">
    <location>
        <begin position="423"/>
        <end position="443"/>
    </location>
</feature>
<keyword evidence="5" id="KW-1185">Reference proteome</keyword>
<feature type="region of interest" description="Disordered" evidence="1">
    <location>
        <begin position="1"/>
        <end position="38"/>
    </location>
</feature>
<dbReference type="InterPro" id="IPR003660">
    <property type="entry name" value="HAMP_dom"/>
</dbReference>
<evidence type="ECO:0000256" key="2">
    <source>
        <dbReference type="SAM" id="Phobius"/>
    </source>
</evidence>
<feature type="compositionally biased region" description="Basic residues" evidence="1">
    <location>
        <begin position="12"/>
        <end position="28"/>
    </location>
</feature>
<keyword evidence="2" id="KW-0812">Transmembrane</keyword>